<feature type="chain" id="PRO_5036721325" description="DUF4402 domain-containing protein" evidence="2">
    <location>
        <begin position="24"/>
        <end position="171"/>
    </location>
</feature>
<proteinExistence type="predicted"/>
<comment type="caution">
    <text evidence="3">The sequence shown here is derived from an EMBL/GenBank/DDBJ whole genome shotgun (WGS) entry which is preliminary data.</text>
</comment>
<keyword evidence="2" id="KW-0732">Signal</keyword>
<dbReference type="Pfam" id="PF14352">
    <property type="entry name" value="DUF4402"/>
    <property type="match status" value="1"/>
</dbReference>
<evidence type="ECO:0000256" key="1">
    <source>
        <dbReference type="SAM" id="MobiDB-lite"/>
    </source>
</evidence>
<protein>
    <recommendedName>
        <fullName evidence="5">DUF4402 domain-containing protein</fullName>
    </recommendedName>
</protein>
<evidence type="ECO:0000256" key="2">
    <source>
        <dbReference type="SAM" id="SignalP"/>
    </source>
</evidence>
<evidence type="ECO:0008006" key="5">
    <source>
        <dbReference type="Google" id="ProtNLM"/>
    </source>
</evidence>
<dbReference type="InterPro" id="IPR025514">
    <property type="entry name" value="DUF4402"/>
</dbReference>
<reference evidence="3" key="2">
    <citation type="submission" date="2020-09" db="EMBL/GenBank/DDBJ databases">
        <authorList>
            <person name="Sun Q."/>
            <person name="Kim S."/>
        </authorList>
    </citation>
    <scope>NUCLEOTIDE SEQUENCE</scope>
    <source>
        <strain evidence="3">KCTC 32422</strain>
    </source>
</reference>
<keyword evidence="4" id="KW-1185">Reference proteome</keyword>
<dbReference type="AlphaFoldDB" id="A0A918RS63"/>
<gene>
    <name evidence="3" type="ORF">GCM10011617_31270</name>
</gene>
<reference evidence="3" key="1">
    <citation type="journal article" date="2014" name="Int. J. Syst. Evol. Microbiol.">
        <title>Complete genome sequence of Corynebacterium casei LMG S-19264T (=DSM 44701T), isolated from a smear-ripened cheese.</title>
        <authorList>
            <consortium name="US DOE Joint Genome Institute (JGI-PGF)"/>
            <person name="Walter F."/>
            <person name="Albersmeier A."/>
            <person name="Kalinowski J."/>
            <person name="Ruckert C."/>
        </authorList>
    </citation>
    <scope>NUCLEOTIDE SEQUENCE</scope>
    <source>
        <strain evidence="3">KCTC 32422</strain>
    </source>
</reference>
<evidence type="ECO:0000313" key="3">
    <source>
        <dbReference type="EMBL" id="GHA08500.1"/>
    </source>
</evidence>
<feature type="signal peptide" evidence="2">
    <location>
        <begin position="1"/>
        <end position="23"/>
    </location>
</feature>
<organism evidence="3 4">
    <name type="scientific">Novosphingobium arvoryzae</name>
    <dbReference type="NCBI Taxonomy" id="1256514"/>
    <lineage>
        <taxon>Bacteria</taxon>
        <taxon>Pseudomonadati</taxon>
        <taxon>Pseudomonadota</taxon>
        <taxon>Alphaproteobacteria</taxon>
        <taxon>Sphingomonadales</taxon>
        <taxon>Sphingomonadaceae</taxon>
        <taxon>Novosphingobium</taxon>
    </lineage>
</organism>
<accession>A0A918RS63</accession>
<dbReference type="EMBL" id="BMZD01000014">
    <property type="protein sequence ID" value="GHA08500.1"/>
    <property type="molecule type" value="Genomic_DNA"/>
</dbReference>
<evidence type="ECO:0000313" key="4">
    <source>
        <dbReference type="Proteomes" id="UP000634139"/>
    </source>
</evidence>
<name>A0A918RS63_9SPHN</name>
<dbReference type="RefSeq" id="WP_189543244.1">
    <property type="nucleotide sequence ID" value="NZ_BMZD01000014.1"/>
</dbReference>
<feature type="region of interest" description="Disordered" evidence="1">
    <location>
        <begin position="62"/>
        <end position="83"/>
    </location>
</feature>
<sequence length="171" mass="17806">MARTAFPAAIIAVLALLPVPAPAQDGCRLCYGSPGSTPGERPLSIEIFADLSLGKLAMTGRGGGSVTVDPESSGKRTQGEMIDLGGSTITGRGLIRGEPLRDVRVDLPDRVPMSAPDGSEAELTGFTTSLPAHPVLDSNGRLEFTFGAKLVVRGSRGGNYRGRIPISVDYN</sequence>
<dbReference type="Proteomes" id="UP000634139">
    <property type="component" value="Unassembled WGS sequence"/>
</dbReference>